<dbReference type="InterPro" id="IPR008258">
    <property type="entry name" value="Transglycosylase_SLT_dom_1"/>
</dbReference>
<name>A0A7U4DNF3_DESPD</name>
<accession>A0A7U4DNF3</accession>
<dbReference type="InterPro" id="IPR023346">
    <property type="entry name" value="Lysozyme-like_dom_sf"/>
</dbReference>
<feature type="domain" description="LysM" evidence="3">
    <location>
        <begin position="355"/>
        <end position="398"/>
    </location>
</feature>
<proteinExistence type="inferred from homology"/>
<dbReference type="InterPro" id="IPR000189">
    <property type="entry name" value="Transglyc_AS"/>
</dbReference>
<dbReference type="Gene3D" id="3.10.350.10">
    <property type="entry name" value="LysM domain"/>
    <property type="match status" value="3"/>
</dbReference>
<dbReference type="PROSITE" id="PS51782">
    <property type="entry name" value="LYSM"/>
    <property type="match status" value="3"/>
</dbReference>
<comment type="similarity">
    <text evidence="1">Belongs to the transglycosylase Slt family.</text>
</comment>
<dbReference type="GO" id="GO:0000270">
    <property type="term" value="P:peptidoglycan metabolic process"/>
    <property type="evidence" value="ECO:0007669"/>
    <property type="project" value="InterPro"/>
</dbReference>
<dbReference type="KEGG" id="dpr:Despr_0882"/>
<dbReference type="Proteomes" id="UP000006365">
    <property type="component" value="Chromosome"/>
</dbReference>
<dbReference type="CDD" id="cd16894">
    <property type="entry name" value="MltD-like"/>
    <property type="match status" value="1"/>
</dbReference>
<keyword evidence="5" id="KW-1185">Reference proteome</keyword>
<feature type="signal peptide" evidence="2">
    <location>
        <begin position="1"/>
        <end position="24"/>
    </location>
</feature>
<dbReference type="SMART" id="SM00257">
    <property type="entry name" value="LysM"/>
    <property type="match status" value="3"/>
</dbReference>
<evidence type="ECO:0000256" key="1">
    <source>
        <dbReference type="ARBA" id="ARBA00007734"/>
    </source>
</evidence>
<dbReference type="EMBL" id="CP002364">
    <property type="protein sequence ID" value="ADW17056.1"/>
    <property type="molecule type" value="Genomic_DNA"/>
</dbReference>
<dbReference type="PANTHER" id="PTHR33734:SF22">
    <property type="entry name" value="MEMBRANE-BOUND LYTIC MUREIN TRANSGLYCOSYLASE D"/>
    <property type="match status" value="1"/>
</dbReference>
<dbReference type="AlphaFoldDB" id="A0A7U4DNF3"/>
<organism evidence="4 5">
    <name type="scientific">Desulfobulbus propionicus (strain ATCC 33891 / DSM 2032 / VKM B-1956 / 1pr3)</name>
    <dbReference type="NCBI Taxonomy" id="577650"/>
    <lineage>
        <taxon>Bacteria</taxon>
        <taxon>Pseudomonadati</taxon>
        <taxon>Thermodesulfobacteriota</taxon>
        <taxon>Desulfobulbia</taxon>
        <taxon>Desulfobulbales</taxon>
        <taxon>Desulfobulbaceae</taxon>
        <taxon>Desulfobulbus</taxon>
    </lineage>
</organism>
<evidence type="ECO:0000256" key="2">
    <source>
        <dbReference type="SAM" id="SignalP"/>
    </source>
</evidence>
<evidence type="ECO:0000313" key="4">
    <source>
        <dbReference type="EMBL" id="ADW17056.1"/>
    </source>
</evidence>
<dbReference type="CDD" id="cd00118">
    <property type="entry name" value="LysM"/>
    <property type="match status" value="3"/>
</dbReference>
<dbReference type="InterPro" id="IPR036779">
    <property type="entry name" value="LysM_dom_sf"/>
</dbReference>
<dbReference type="PANTHER" id="PTHR33734">
    <property type="entry name" value="LYSM DOMAIN-CONTAINING GPI-ANCHORED PROTEIN 2"/>
    <property type="match status" value="1"/>
</dbReference>
<feature type="chain" id="PRO_5030792662" evidence="2">
    <location>
        <begin position="25"/>
        <end position="615"/>
    </location>
</feature>
<dbReference type="Pfam" id="PF01476">
    <property type="entry name" value="LysM"/>
    <property type="match status" value="3"/>
</dbReference>
<dbReference type="InterPro" id="IPR018392">
    <property type="entry name" value="LysM"/>
</dbReference>
<dbReference type="PROSITE" id="PS51257">
    <property type="entry name" value="PROKAR_LIPOPROTEIN"/>
    <property type="match status" value="1"/>
</dbReference>
<dbReference type="Gene3D" id="1.10.530.10">
    <property type="match status" value="1"/>
</dbReference>
<dbReference type="SUPFAM" id="SSF54106">
    <property type="entry name" value="LysM domain"/>
    <property type="match status" value="3"/>
</dbReference>
<feature type="domain" description="LysM" evidence="3">
    <location>
        <begin position="569"/>
        <end position="612"/>
    </location>
</feature>
<gene>
    <name evidence="4" type="ordered locus">Despr_0882</name>
</gene>
<dbReference type="PROSITE" id="PS00922">
    <property type="entry name" value="TRANSGLYCOSYLASE"/>
    <property type="match status" value="1"/>
</dbReference>
<sequence length="615" mass="68286">MKILPVLLNSCCIALLCISLSACSSHPKRSALHRSPTPVTDADIQDEEIASAEPEETAQEELEALNKPGAWEYGVKTTYSLEKLGIDPSKYDFPITVNKQVLYYLELFQGKQRNYFTQWLARSTIYRPYIERELKRAGLPLDLVYLAMIESGFNPSAYSPAEACGLWQFMEGTAQTYKLRVDSWVDERREPEKATKAAIRYLSRLYSQFGDWYLAVAAYNAGEGKIDTAMKTYNASDFWEVAASEGIFMETKRYVPKLIAAIIIARNPEKYGFTDIAYKTPHEYETITVPGGVALEAVALTANTSIKQLRSLNNELRKNQTPPKNEYTLRIPVGCKELIAANLDKLRPVTRTVYTTHTVKKGETLTEICNLYKISKTSLLKANNLRTAQLKRGLRLQIPSTSTKYVLLNSEDQAEDRVAKVDKPGKMVKVEPAKQQAVSHRVKQGETVASIAKQYQVSTKDILRWNKIANSSTIKSGQKLSLYPERPQPEPVTVAAKAVKIAAAKTAAIPTLDPSTKKQSVQNVAKAPSGNKPEVIKPTATKTSIAKTAKAEPAAKVSVAIAKSTKPHTWYVVKNGDTLTAIAKKFQTSTQDIRAWNKLSTNTVQTGNKLLVKKG</sequence>
<dbReference type="SUPFAM" id="SSF53955">
    <property type="entry name" value="Lysozyme-like"/>
    <property type="match status" value="1"/>
</dbReference>
<dbReference type="GO" id="GO:0008932">
    <property type="term" value="F:lytic endotransglycosylase activity"/>
    <property type="evidence" value="ECO:0007669"/>
    <property type="project" value="TreeGrafter"/>
</dbReference>
<feature type="domain" description="LysM" evidence="3">
    <location>
        <begin position="438"/>
        <end position="482"/>
    </location>
</feature>
<reference evidence="4 5" key="1">
    <citation type="journal article" date="2011" name="Stand. Genomic Sci.">
        <title>Complete genome sequence of Desulfobulbus propionicus type strain (1pr3).</title>
        <authorList>
            <person name="Pagani I."/>
            <person name="Lapidus A."/>
            <person name="Nolan M."/>
            <person name="Lucas S."/>
            <person name="Hammon N."/>
            <person name="Deshpande S."/>
            <person name="Cheng J.F."/>
            <person name="Chertkov O."/>
            <person name="Davenport K."/>
            <person name="Tapia R."/>
            <person name="Han C."/>
            <person name="Goodwin L."/>
            <person name="Pitluck S."/>
            <person name="Liolios K."/>
            <person name="Mavromatis K."/>
            <person name="Ivanova N."/>
            <person name="Mikhailova N."/>
            <person name="Pati A."/>
            <person name="Chen A."/>
            <person name="Palaniappan K."/>
            <person name="Land M."/>
            <person name="Hauser L."/>
            <person name="Chang Y.J."/>
            <person name="Jeffries C.D."/>
            <person name="Detter J.C."/>
            <person name="Brambilla E."/>
            <person name="Kannan K.P."/>
            <person name="Djao O.D."/>
            <person name="Rohde M."/>
            <person name="Pukall R."/>
            <person name="Spring S."/>
            <person name="Goker M."/>
            <person name="Sikorski J."/>
            <person name="Woyke T."/>
            <person name="Bristow J."/>
            <person name="Eisen J.A."/>
            <person name="Markowitz V."/>
            <person name="Hugenholtz P."/>
            <person name="Kyrpides N.C."/>
            <person name="Klenk H.P."/>
        </authorList>
    </citation>
    <scope>NUCLEOTIDE SEQUENCE [LARGE SCALE GENOMIC DNA]</scope>
    <source>
        <strain evidence="5">ATCC 33891 / DSM 2032 / 1pr3</strain>
    </source>
</reference>
<protein>
    <submittedName>
        <fullName evidence="4">Lytic transglycosylase catalytic</fullName>
    </submittedName>
</protein>
<dbReference type="GO" id="GO:0016020">
    <property type="term" value="C:membrane"/>
    <property type="evidence" value="ECO:0007669"/>
    <property type="project" value="InterPro"/>
</dbReference>
<evidence type="ECO:0000259" key="3">
    <source>
        <dbReference type="PROSITE" id="PS51782"/>
    </source>
</evidence>
<evidence type="ECO:0000313" key="5">
    <source>
        <dbReference type="Proteomes" id="UP000006365"/>
    </source>
</evidence>
<keyword evidence="2" id="KW-0732">Signal</keyword>
<dbReference type="Pfam" id="PF01464">
    <property type="entry name" value="SLT"/>
    <property type="match status" value="1"/>
</dbReference>